<dbReference type="InterPro" id="IPR000843">
    <property type="entry name" value="HTH_LacI"/>
</dbReference>
<dbReference type="PANTHER" id="PTHR30036">
    <property type="entry name" value="D-XYLOSE-BINDING PERIPLASMIC PROTEIN"/>
    <property type="match status" value="1"/>
</dbReference>
<name>A0ABR4U7D7_9GAMM</name>
<protein>
    <submittedName>
        <fullName evidence="4">LacI family transcriptional regulator</fullName>
    </submittedName>
</protein>
<dbReference type="InterPro" id="IPR028082">
    <property type="entry name" value="Peripla_BP_I"/>
</dbReference>
<proteinExistence type="inferred from homology"/>
<dbReference type="InterPro" id="IPR050555">
    <property type="entry name" value="Bact_Solute-Bind_Prot2"/>
</dbReference>
<reference evidence="4 5" key="1">
    <citation type="submission" date="2014-03" db="EMBL/GenBank/DDBJ databases">
        <title>Draft genome sequence of the Serratia grimesii strain a2.</title>
        <authorList>
            <person name="Toymentseva A."/>
            <person name="Kazakov S."/>
            <person name="Giliazeva A."/>
            <person name="Ismagilova R."/>
            <person name="Shah R."/>
            <person name="Sharipova M."/>
            <person name="Khaitlina S."/>
            <person name="Mardanova A."/>
        </authorList>
    </citation>
    <scope>NUCLEOTIDE SEQUENCE [LARGE SCALE GENOMIC DNA]</scope>
    <source>
        <strain evidence="4 5">A2</strain>
    </source>
</reference>
<gene>
    <name evidence="4" type="ORF">CR62_09510</name>
</gene>
<dbReference type="PROSITE" id="PS50932">
    <property type="entry name" value="HTH_LACI_2"/>
    <property type="match status" value="1"/>
</dbReference>
<sequence length="347" mass="38172">MSMAGKKTTLAAIAREAHVGIATVDRVINQRATVRPETERKVIAAAQKLGFALEKSHRLFEAAGKPVVRIKMGFILLQKEHSFYAQLAENLREQAALFHEPACPPQFIFHDISAVSETAAAITHLSQSVDVIGVLALDNPMIRYAVEEATRRGVKVFTLLSDLSVQSRTGYIGLDNQQAGRTAAWAVERLCRQQGDVGVIIGDNRFLCQETCEISFRSYLREHLSAHRVLEPVRNHEQAESARQVTQSLLAQYPDLVALYAPCGGVEGIITALRESGRQHEVMLVCHGPVDGGDMALFDGTLDLMLRHRIAEFAASVITTFVAAVASESSGFMHVINRFDLITKENI</sequence>
<evidence type="ECO:0000313" key="4">
    <source>
        <dbReference type="EMBL" id="KFB87854.1"/>
    </source>
</evidence>
<dbReference type="SMART" id="SM00354">
    <property type="entry name" value="HTH_LACI"/>
    <property type="match status" value="1"/>
</dbReference>
<organism evidence="4 5">
    <name type="scientific">Serratia grimesii</name>
    <dbReference type="NCBI Taxonomy" id="82995"/>
    <lineage>
        <taxon>Bacteria</taxon>
        <taxon>Pseudomonadati</taxon>
        <taxon>Pseudomonadota</taxon>
        <taxon>Gammaproteobacteria</taxon>
        <taxon>Enterobacterales</taxon>
        <taxon>Yersiniaceae</taxon>
        <taxon>Serratia</taxon>
    </lineage>
</organism>
<dbReference type="Pfam" id="PF13407">
    <property type="entry name" value="Peripla_BP_4"/>
    <property type="match status" value="1"/>
</dbReference>
<comment type="caution">
    <text evidence="4">The sequence shown here is derived from an EMBL/GenBank/DDBJ whole genome shotgun (WGS) entry which is preliminary data.</text>
</comment>
<evidence type="ECO:0000256" key="1">
    <source>
        <dbReference type="ARBA" id="ARBA00004418"/>
    </source>
</evidence>
<dbReference type="EMBL" id="JGVP01000020">
    <property type="protein sequence ID" value="KFB87854.1"/>
    <property type="molecule type" value="Genomic_DNA"/>
</dbReference>
<dbReference type="Gene3D" id="3.40.50.2300">
    <property type="match status" value="2"/>
</dbReference>
<dbReference type="SUPFAM" id="SSF53822">
    <property type="entry name" value="Periplasmic binding protein-like I"/>
    <property type="match status" value="1"/>
</dbReference>
<dbReference type="CDD" id="cd06307">
    <property type="entry name" value="PBP1_sugar_binding"/>
    <property type="match status" value="1"/>
</dbReference>
<dbReference type="Proteomes" id="UP000028721">
    <property type="component" value="Unassembled WGS sequence"/>
</dbReference>
<feature type="domain" description="HTH lacI-type" evidence="3">
    <location>
        <begin position="8"/>
        <end position="51"/>
    </location>
</feature>
<dbReference type="PANTHER" id="PTHR30036:SF7">
    <property type="entry name" value="ABC TRANSPORTER PERIPLASMIC-BINDING PROTEIN YPHF"/>
    <property type="match status" value="1"/>
</dbReference>
<evidence type="ECO:0000259" key="3">
    <source>
        <dbReference type="PROSITE" id="PS50932"/>
    </source>
</evidence>
<dbReference type="SUPFAM" id="SSF47413">
    <property type="entry name" value="lambda repressor-like DNA-binding domains"/>
    <property type="match status" value="1"/>
</dbReference>
<evidence type="ECO:0000313" key="5">
    <source>
        <dbReference type="Proteomes" id="UP000028721"/>
    </source>
</evidence>
<dbReference type="InterPro" id="IPR010982">
    <property type="entry name" value="Lambda_DNA-bd_dom_sf"/>
</dbReference>
<evidence type="ECO:0000256" key="2">
    <source>
        <dbReference type="ARBA" id="ARBA00007639"/>
    </source>
</evidence>
<dbReference type="CDD" id="cd01392">
    <property type="entry name" value="HTH_LacI"/>
    <property type="match status" value="1"/>
</dbReference>
<dbReference type="InterPro" id="IPR025997">
    <property type="entry name" value="SBP_2_dom"/>
</dbReference>
<comment type="similarity">
    <text evidence="2">Belongs to the bacterial solute-binding protein 2 family.</text>
</comment>
<dbReference type="Gene3D" id="1.10.260.40">
    <property type="entry name" value="lambda repressor-like DNA-binding domains"/>
    <property type="match status" value="1"/>
</dbReference>
<accession>A0ABR4U7D7</accession>
<comment type="subcellular location">
    <subcellularLocation>
        <location evidence="1">Periplasm</location>
    </subcellularLocation>
</comment>
<dbReference type="Pfam" id="PF00356">
    <property type="entry name" value="LacI"/>
    <property type="match status" value="1"/>
</dbReference>
<keyword evidence="5" id="KW-1185">Reference proteome</keyword>